<dbReference type="Proteomes" id="UP001152622">
    <property type="component" value="Chromosome 12"/>
</dbReference>
<feature type="compositionally biased region" description="Basic residues" evidence="2">
    <location>
        <begin position="340"/>
        <end position="349"/>
    </location>
</feature>
<dbReference type="PANTHER" id="PTHR14972">
    <property type="entry name" value="AGAP011572-PA"/>
    <property type="match status" value="1"/>
</dbReference>
<name>A0A9Q1IM77_SYNKA</name>
<protein>
    <recommendedName>
        <fullName evidence="6">Protein FAM117A</fullName>
    </recommendedName>
</protein>
<feature type="region of interest" description="Disordered" evidence="2">
    <location>
        <begin position="324"/>
        <end position="393"/>
    </location>
</feature>
<comment type="caution">
    <text evidence="4">The sequence shown here is derived from an EMBL/GenBank/DDBJ whole genome shotgun (WGS) entry which is preliminary data.</text>
</comment>
<evidence type="ECO:0008006" key="6">
    <source>
        <dbReference type="Google" id="ProtNLM"/>
    </source>
</evidence>
<sequence length="609" mass="65782">MLLGRAVLTLRVRHVQVKMTARPWLSKLTFCCGFVVGFCLCFIAICHFRGIPSAQWLHRLATLSTAPVADSDPAPRVTDPRDSPPVPSGWLLCWVVANRKVSYSRSFPCCSGIILPVSSISDSTIPGVPFALDNSEELEKLRHKTMAAFDTFHRRYNRFLGAAGDERVVAMKLRPALSQLRRYSGPILGWGLRTCGGRSYMLSPHAALRLVKALCNRSFLDERDKSVLLLSVLQGKVASTRMSCRSGVGRGGTSGVQPLKATVPFQLHNKAQPRLGDAKTAEKTKSRPPKPSIRRTLSLDNMVGPYLQGQWPKEPHQAASCINDKATQTPSTWSEESRGRRAGVGHKRSASWGSAEHLKDIAKLKHHLQKRSKHGLPGGHERDPQQQHPLPVGHALGATQTMPLTLLCRVTPRLRHSVEGLNLELERVFVQPQILDVPDGHRAPVPAQRCSSDSQSEPSPALLSPSPSPCSMGEVADPADCGTVGSSPSPPPGSAAPSSCSPHPHKTCSFQREPPEGCERVRVCEEALSPCEGQSAPRPSCPDPNKVNFTPYGGSAFCPVSLLKPLLPSMDILFRSLSVSPVTARPGQGGAPMVGGYLGPLPDSATTAM</sequence>
<dbReference type="PANTHER" id="PTHR14972:SF7">
    <property type="entry name" value="PROTEIN FAM117A"/>
    <property type="match status" value="1"/>
</dbReference>
<dbReference type="InterPro" id="IPR026642">
    <property type="entry name" value="Glcci1/FAM117"/>
</dbReference>
<dbReference type="AlphaFoldDB" id="A0A9Q1IM77"/>
<reference evidence="4" key="1">
    <citation type="journal article" date="2023" name="Science">
        <title>Genome structures resolve the early diversification of teleost fishes.</title>
        <authorList>
            <person name="Parey E."/>
            <person name="Louis A."/>
            <person name="Montfort J."/>
            <person name="Bouchez O."/>
            <person name="Roques C."/>
            <person name="Iampietro C."/>
            <person name="Lluch J."/>
            <person name="Castinel A."/>
            <person name="Donnadieu C."/>
            <person name="Desvignes T."/>
            <person name="Floi Bucao C."/>
            <person name="Jouanno E."/>
            <person name="Wen M."/>
            <person name="Mejri S."/>
            <person name="Dirks R."/>
            <person name="Jansen H."/>
            <person name="Henkel C."/>
            <person name="Chen W.J."/>
            <person name="Zahm M."/>
            <person name="Cabau C."/>
            <person name="Klopp C."/>
            <person name="Thompson A.W."/>
            <person name="Robinson-Rechavi M."/>
            <person name="Braasch I."/>
            <person name="Lecointre G."/>
            <person name="Bobe J."/>
            <person name="Postlethwait J.H."/>
            <person name="Berthelot C."/>
            <person name="Roest Crollius H."/>
            <person name="Guiguen Y."/>
        </authorList>
    </citation>
    <scope>NUCLEOTIDE SEQUENCE</scope>
    <source>
        <strain evidence="4">WJC10195</strain>
    </source>
</reference>
<evidence type="ECO:0000256" key="1">
    <source>
        <dbReference type="ARBA" id="ARBA00022553"/>
    </source>
</evidence>
<dbReference type="EMBL" id="JAINUF010000012">
    <property type="protein sequence ID" value="KAJ8344833.1"/>
    <property type="molecule type" value="Genomic_DNA"/>
</dbReference>
<keyword evidence="3" id="KW-0472">Membrane</keyword>
<feature type="region of interest" description="Disordered" evidence="2">
    <location>
        <begin position="269"/>
        <end position="296"/>
    </location>
</feature>
<feature type="region of interest" description="Disordered" evidence="2">
    <location>
        <begin position="439"/>
        <end position="513"/>
    </location>
</feature>
<evidence type="ECO:0000256" key="2">
    <source>
        <dbReference type="SAM" id="MobiDB-lite"/>
    </source>
</evidence>
<keyword evidence="5" id="KW-1185">Reference proteome</keyword>
<feature type="compositionally biased region" description="Polar residues" evidence="2">
    <location>
        <begin position="325"/>
        <end position="334"/>
    </location>
</feature>
<dbReference type="OrthoDB" id="10037581at2759"/>
<accession>A0A9Q1IM77</accession>
<keyword evidence="3" id="KW-0812">Transmembrane</keyword>
<organism evidence="4 5">
    <name type="scientific">Synaphobranchus kaupii</name>
    <name type="common">Kaup's arrowtooth eel</name>
    <dbReference type="NCBI Taxonomy" id="118154"/>
    <lineage>
        <taxon>Eukaryota</taxon>
        <taxon>Metazoa</taxon>
        <taxon>Chordata</taxon>
        <taxon>Craniata</taxon>
        <taxon>Vertebrata</taxon>
        <taxon>Euteleostomi</taxon>
        <taxon>Actinopterygii</taxon>
        <taxon>Neopterygii</taxon>
        <taxon>Teleostei</taxon>
        <taxon>Anguilliformes</taxon>
        <taxon>Synaphobranchidae</taxon>
        <taxon>Synaphobranchus</taxon>
    </lineage>
</organism>
<feature type="compositionally biased region" description="Basic and acidic residues" evidence="2">
    <location>
        <begin position="276"/>
        <end position="285"/>
    </location>
</feature>
<evidence type="ECO:0000313" key="4">
    <source>
        <dbReference type="EMBL" id="KAJ8344833.1"/>
    </source>
</evidence>
<keyword evidence="3" id="KW-1133">Transmembrane helix</keyword>
<keyword evidence="1" id="KW-0597">Phosphoprotein</keyword>
<dbReference type="Pfam" id="PF15388">
    <property type="entry name" value="FAM117"/>
    <property type="match status" value="1"/>
</dbReference>
<evidence type="ECO:0000256" key="3">
    <source>
        <dbReference type="SAM" id="Phobius"/>
    </source>
</evidence>
<feature type="transmembrane region" description="Helical" evidence="3">
    <location>
        <begin position="24"/>
        <end position="45"/>
    </location>
</feature>
<evidence type="ECO:0000313" key="5">
    <source>
        <dbReference type="Proteomes" id="UP001152622"/>
    </source>
</evidence>
<gene>
    <name evidence="4" type="ORF">SKAU_G00290260</name>
</gene>
<feature type="compositionally biased region" description="Low complexity" evidence="2">
    <location>
        <begin position="454"/>
        <end position="471"/>
    </location>
</feature>
<feature type="compositionally biased region" description="Basic residues" evidence="2">
    <location>
        <begin position="364"/>
        <end position="374"/>
    </location>
</feature>
<proteinExistence type="predicted"/>